<dbReference type="PATRIC" id="fig|1440763.5.peg.2763"/>
<dbReference type="InterPro" id="IPR036390">
    <property type="entry name" value="WH_DNA-bd_sf"/>
</dbReference>
<proteinExistence type="inferred from homology"/>
<dbReference type="GO" id="GO:0003700">
    <property type="term" value="F:DNA-binding transcription factor activity"/>
    <property type="evidence" value="ECO:0007669"/>
    <property type="project" value="InterPro"/>
</dbReference>
<protein>
    <submittedName>
        <fullName evidence="5">LysR family transcriptional regulator</fullName>
    </submittedName>
</protein>
<keyword evidence="6" id="KW-1185">Reference proteome</keyword>
<dbReference type="PANTHER" id="PTHR30537:SF5">
    <property type="entry name" value="HTH-TYPE TRANSCRIPTIONAL ACTIVATOR TTDR-RELATED"/>
    <property type="match status" value="1"/>
</dbReference>
<dbReference type="SUPFAM" id="SSF53850">
    <property type="entry name" value="Periplasmic binding protein-like II"/>
    <property type="match status" value="1"/>
</dbReference>
<name>A0A0G9HAX8_9GAMM</name>
<dbReference type="InterPro" id="IPR000847">
    <property type="entry name" value="LysR_HTH_N"/>
</dbReference>
<dbReference type="PANTHER" id="PTHR30537">
    <property type="entry name" value="HTH-TYPE TRANSCRIPTIONAL REGULATOR"/>
    <property type="match status" value="1"/>
</dbReference>
<dbReference type="RefSeq" id="WP_046968382.1">
    <property type="nucleotide sequence ID" value="NZ_CP017480.1"/>
</dbReference>
<dbReference type="InterPro" id="IPR058163">
    <property type="entry name" value="LysR-type_TF_proteobact-type"/>
</dbReference>
<dbReference type="Gene3D" id="3.40.190.290">
    <property type="match status" value="1"/>
</dbReference>
<organism evidence="5 6">
    <name type="scientific">Luteibacter rhizovicinus DSM 16549</name>
    <dbReference type="NCBI Taxonomy" id="1440763"/>
    <lineage>
        <taxon>Bacteria</taxon>
        <taxon>Pseudomonadati</taxon>
        <taxon>Pseudomonadota</taxon>
        <taxon>Gammaproteobacteria</taxon>
        <taxon>Lysobacterales</taxon>
        <taxon>Rhodanobacteraceae</taxon>
        <taxon>Luteibacter</taxon>
    </lineage>
</organism>
<evidence type="ECO:0000313" key="6">
    <source>
        <dbReference type="Proteomes" id="UP000182987"/>
    </source>
</evidence>
<evidence type="ECO:0000256" key="3">
    <source>
        <dbReference type="ARBA" id="ARBA00023125"/>
    </source>
</evidence>
<evidence type="ECO:0000256" key="1">
    <source>
        <dbReference type="ARBA" id="ARBA00009437"/>
    </source>
</evidence>
<evidence type="ECO:0000256" key="2">
    <source>
        <dbReference type="ARBA" id="ARBA00023015"/>
    </source>
</evidence>
<dbReference type="KEGG" id="lrz:BJI69_08035"/>
<evidence type="ECO:0000256" key="4">
    <source>
        <dbReference type="ARBA" id="ARBA00023163"/>
    </source>
</evidence>
<reference evidence="6" key="1">
    <citation type="submission" date="2016-09" db="EMBL/GenBank/DDBJ databases">
        <authorList>
            <person name="Lysoe E."/>
        </authorList>
    </citation>
    <scope>NUCLEOTIDE SEQUENCE [LARGE SCALE GENOMIC DNA]</scope>
    <source>
        <strain evidence="6">LJ96T</strain>
    </source>
</reference>
<dbReference type="EMBL" id="CP017480">
    <property type="protein sequence ID" value="APG03861.1"/>
    <property type="molecule type" value="Genomic_DNA"/>
</dbReference>
<dbReference type="SUPFAM" id="SSF46785">
    <property type="entry name" value="Winged helix' DNA-binding domain"/>
    <property type="match status" value="1"/>
</dbReference>
<dbReference type="CDD" id="cd08422">
    <property type="entry name" value="PBP2_CrgA_like"/>
    <property type="match status" value="1"/>
</dbReference>
<sequence>MDLLALADFDVVALHGGFGAASRATGRPKATLSRRVRELEDALGVRLIERGARPFRLTEEGATLHAEAHAMLGRIEDVAEGLVARAGAPRGALRVSAPVLFAHRGLGRLAARFAMNFPAVHLEVVVDDRFVDPLKEGFDVVIRANPAPSTDLAGRCFLRDRLVVAAAPSLPQPADGGTFPAIMLGGSQLSAWRLVAEGRPTTMLPQEIVRLSSMALVYDAVREGVGAAMMPASLIGDDIASGALTSWGEVEGRSIEVWALYPPQRHVAGKVSAFVGMLVDHFRDASPTHFDTL</sequence>
<keyword evidence="2" id="KW-0805">Transcription regulation</keyword>
<dbReference type="Proteomes" id="UP000182987">
    <property type="component" value="Chromosome"/>
</dbReference>
<dbReference type="Pfam" id="PF03466">
    <property type="entry name" value="LysR_substrate"/>
    <property type="match status" value="1"/>
</dbReference>
<dbReference type="InterPro" id="IPR005119">
    <property type="entry name" value="LysR_subst-bd"/>
</dbReference>
<gene>
    <name evidence="5" type="ORF">BJI69_08035</name>
</gene>
<keyword evidence="3" id="KW-0238">DNA-binding</keyword>
<dbReference type="OrthoDB" id="9810065at2"/>
<dbReference type="InterPro" id="IPR036388">
    <property type="entry name" value="WH-like_DNA-bd_sf"/>
</dbReference>
<dbReference type="Gene3D" id="1.10.10.10">
    <property type="entry name" value="Winged helix-like DNA-binding domain superfamily/Winged helix DNA-binding domain"/>
    <property type="match status" value="1"/>
</dbReference>
<keyword evidence="4" id="KW-0804">Transcription</keyword>
<dbReference type="AlphaFoldDB" id="A0A0G9HAX8"/>
<accession>A0A0G9HAX8</accession>
<dbReference type="Pfam" id="PF00126">
    <property type="entry name" value="HTH_1"/>
    <property type="match status" value="1"/>
</dbReference>
<dbReference type="PROSITE" id="PS50931">
    <property type="entry name" value="HTH_LYSR"/>
    <property type="match status" value="1"/>
</dbReference>
<evidence type="ECO:0000313" key="5">
    <source>
        <dbReference type="EMBL" id="APG03861.1"/>
    </source>
</evidence>
<dbReference type="GO" id="GO:0003677">
    <property type="term" value="F:DNA binding"/>
    <property type="evidence" value="ECO:0007669"/>
    <property type="project" value="UniProtKB-KW"/>
</dbReference>
<dbReference type="STRING" id="1440763.BJI69_08035"/>
<comment type="similarity">
    <text evidence="1">Belongs to the LysR transcriptional regulatory family.</text>
</comment>